<organism evidence="3 4">
    <name type="scientific">Aspergillus pseudoustus</name>
    <dbReference type="NCBI Taxonomy" id="1810923"/>
    <lineage>
        <taxon>Eukaryota</taxon>
        <taxon>Fungi</taxon>
        <taxon>Dikarya</taxon>
        <taxon>Ascomycota</taxon>
        <taxon>Pezizomycotina</taxon>
        <taxon>Eurotiomycetes</taxon>
        <taxon>Eurotiomycetidae</taxon>
        <taxon>Eurotiales</taxon>
        <taxon>Aspergillaceae</taxon>
        <taxon>Aspergillus</taxon>
        <taxon>Aspergillus subgen. Nidulantes</taxon>
    </lineage>
</organism>
<keyword evidence="2" id="KW-0732">Signal</keyword>
<evidence type="ECO:0000256" key="2">
    <source>
        <dbReference type="SAM" id="SignalP"/>
    </source>
</evidence>
<evidence type="ECO:0008006" key="5">
    <source>
        <dbReference type="Google" id="ProtNLM"/>
    </source>
</evidence>
<dbReference type="EMBL" id="JBFXLU010000192">
    <property type="protein sequence ID" value="KAL2835836.1"/>
    <property type="molecule type" value="Genomic_DNA"/>
</dbReference>
<feature type="chain" id="PRO_5045399198" description="Extracellular membrane protein CFEM domain-containing protein" evidence="2">
    <location>
        <begin position="23"/>
        <end position="217"/>
    </location>
</feature>
<keyword evidence="4" id="KW-1185">Reference proteome</keyword>
<evidence type="ECO:0000313" key="4">
    <source>
        <dbReference type="Proteomes" id="UP001610446"/>
    </source>
</evidence>
<feature type="region of interest" description="Disordered" evidence="1">
    <location>
        <begin position="130"/>
        <end position="195"/>
    </location>
</feature>
<protein>
    <recommendedName>
        <fullName evidence="5">Extracellular membrane protein CFEM domain-containing protein</fullName>
    </recommendedName>
</protein>
<reference evidence="3 4" key="1">
    <citation type="submission" date="2024-07" db="EMBL/GenBank/DDBJ databases">
        <title>Section-level genome sequencing and comparative genomics of Aspergillus sections Usti and Cavernicolus.</title>
        <authorList>
            <consortium name="Lawrence Berkeley National Laboratory"/>
            <person name="Nybo J.L."/>
            <person name="Vesth T.C."/>
            <person name="Theobald S."/>
            <person name="Frisvad J.C."/>
            <person name="Larsen T.O."/>
            <person name="Kjaerboelling I."/>
            <person name="Rothschild-Mancinelli K."/>
            <person name="Lyhne E.K."/>
            <person name="Kogle M.E."/>
            <person name="Barry K."/>
            <person name="Clum A."/>
            <person name="Na H."/>
            <person name="Ledsgaard L."/>
            <person name="Lin J."/>
            <person name="Lipzen A."/>
            <person name="Kuo A."/>
            <person name="Riley R."/>
            <person name="Mondo S."/>
            <person name="Labutti K."/>
            <person name="Haridas S."/>
            <person name="Pangalinan J."/>
            <person name="Salamov A.A."/>
            <person name="Simmons B.A."/>
            <person name="Magnuson J.K."/>
            <person name="Chen J."/>
            <person name="Drula E."/>
            <person name="Henrissat B."/>
            <person name="Wiebenga A."/>
            <person name="Lubbers R.J."/>
            <person name="Gomes A.C."/>
            <person name="Makela M.R."/>
            <person name="Stajich J."/>
            <person name="Grigoriev I.V."/>
            <person name="Mortensen U.H."/>
            <person name="De Vries R.P."/>
            <person name="Baker S.E."/>
            <person name="Andersen M.R."/>
        </authorList>
    </citation>
    <scope>NUCLEOTIDE SEQUENCE [LARGE SCALE GENOMIC DNA]</scope>
    <source>
        <strain evidence="3 4">CBS 123904</strain>
    </source>
</reference>
<evidence type="ECO:0000313" key="3">
    <source>
        <dbReference type="EMBL" id="KAL2835836.1"/>
    </source>
</evidence>
<proteinExistence type="predicted"/>
<comment type="caution">
    <text evidence="3">The sequence shown here is derived from an EMBL/GenBank/DDBJ whole genome shotgun (WGS) entry which is preliminary data.</text>
</comment>
<sequence>MHFTTISLPALAILLSAPLISAEDSDFELPQCISACIKENALSFDPCSDATIVGPSEQACVCGIVQFSAQCDCVDECSLEDIAVYAATIPGWCRYEFASALTDEELETANEESLSDEDWTSFLDGPSVVELNNDVLNGGESESDSETDSETETPADDSDDQSVDDDEQEEDETTDDTTTEDTTSEDDTTDSADKDAAAGLAVPSFALASALLLALLF</sequence>
<feature type="compositionally biased region" description="Acidic residues" evidence="1">
    <location>
        <begin position="141"/>
        <end position="190"/>
    </location>
</feature>
<evidence type="ECO:0000256" key="1">
    <source>
        <dbReference type="SAM" id="MobiDB-lite"/>
    </source>
</evidence>
<name>A0ABR4J704_9EURO</name>
<gene>
    <name evidence="3" type="ORF">BJY01DRAFT_252342</name>
</gene>
<dbReference type="Proteomes" id="UP001610446">
    <property type="component" value="Unassembled WGS sequence"/>
</dbReference>
<accession>A0ABR4J704</accession>
<feature type="signal peptide" evidence="2">
    <location>
        <begin position="1"/>
        <end position="22"/>
    </location>
</feature>